<dbReference type="Proteomes" id="UP000714380">
    <property type="component" value="Unassembled WGS sequence"/>
</dbReference>
<dbReference type="InterPro" id="IPR010870">
    <property type="entry name" value="Porin_O/P"/>
</dbReference>
<accession>A0ABS7ZNM9</accession>
<feature type="coiled-coil region" evidence="1">
    <location>
        <begin position="19"/>
        <end position="53"/>
    </location>
</feature>
<gene>
    <name evidence="2" type="ORF">I9W95_03530</name>
</gene>
<proteinExistence type="predicted"/>
<dbReference type="EMBL" id="JAEDAH010000014">
    <property type="protein sequence ID" value="MCA6062672.1"/>
    <property type="molecule type" value="Genomic_DNA"/>
</dbReference>
<sequence>MNKLTTPILLSLCIAATSQAEESVNIADLQRQIQQLNERIELLADSVDNAASSETSRVHFGGYGELNYHNLDVDGEDDQQIDFRRWVLFVGYEFSDRIRFHSEVEVEHTVVPGSEGNGAVELEQAYLEFDLSDSQQLRTGIQVMPLGIISETHEPTFYYGTERPVIETTIIPTTWFAAGVMYSQRFDNGISYDVFLSEGLKTEDPTTDSDADPFSIKGGKQKTSYADTFDLATTARIRYTGIAGLELAAYAQYQPDLDQSAETSYAESATLLGGHVVYQWNQVTAKALYTRWDLAGDAAEAAGQHEQDGAYVELSWKPVDAYGVFVRQGFYPVFTDTSKRGIMCL</sequence>
<evidence type="ECO:0000256" key="1">
    <source>
        <dbReference type="SAM" id="Coils"/>
    </source>
</evidence>
<protein>
    <submittedName>
        <fullName evidence="2">Porin</fullName>
    </submittedName>
</protein>
<name>A0ABS7ZNM9_9GAMM</name>
<dbReference type="Pfam" id="PF07396">
    <property type="entry name" value="Porin_O_P"/>
    <property type="match status" value="1"/>
</dbReference>
<reference evidence="2 3" key="1">
    <citation type="submission" date="2020-12" db="EMBL/GenBank/DDBJ databases">
        <title>Novel Thalassolituus-related marine hydrocarbonoclastic bacteria mediated algae-derived hydrocarbons mineralization in twilight zone of the northern South China Sea.</title>
        <authorList>
            <person name="Dong C."/>
        </authorList>
    </citation>
    <scope>NUCLEOTIDE SEQUENCE [LARGE SCALE GENOMIC DNA]</scope>
    <source>
        <strain evidence="2 3">IMCC1826</strain>
    </source>
</reference>
<evidence type="ECO:0000313" key="2">
    <source>
        <dbReference type="EMBL" id="MCA6062672.1"/>
    </source>
</evidence>
<dbReference type="RefSeq" id="WP_225671909.1">
    <property type="nucleotide sequence ID" value="NZ_JAEDAH010000014.1"/>
</dbReference>
<keyword evidence="3" id="KW-1185">Reference proteome</keyword>
<organism evidence="2 3">
    <name type="scientific">Thalassolituus marinus</name>
    <dbReference type="NCBI Taxonomy" id="671053"/>
    <lineage>
        <taxon>Bacteria</taxon>
        <taxon>Pseudomonadati</taxon>
        <taxon>Pseudomonadota</taxon>
        <taxon>Gammaproteobacteria</taxon>
        <taxon>Oceanospirillales</taxon>
        <taxon>Oceanospirillaceae</taxon>
        <taxon>Thalassolituus</taxon>
    </lineage>
</organism>
<dbReference type="InterPro" id="IPR023614">
    <property type="entry name" value="Porin_dom_sf"/>
</dbReference>
<keyword evidence="1" id="KW-0175">Coiled coil</keyword>
<comment type="caution">
    <text evidence="2">The sequence shown here is derived from an EMBL/GenBank/DDBJ whole genome shotgun (WGS) entry which is preliminary data.</text>
</comment>
<evidence type="ECO:0000313" key="3">
    <source>
        <dbReference type="Proteomes" id="UP000714380"/>
    </source>
</evidence>
<dbReference type="Gene3D" id="2.40.160.10">
    <property type="entry name" value="Porin"/>
    <property type="match status" value="1"/>
</dbReference>
<dbReference type="SUPFAM" id="SSF56935">
    <property type="entry name" value="Porins"/>
    <property type="match status" value="1"/>
</dbReference>